<evidence type="ECO:0000256" key="4">
    <source>
        <dbReference type="ARBA" id="ARBA00019341"/>
    </source>
</evidence>
<keyword evidence="8 9" id="KW-0472">Membrane</keyword>
<feature type="transmembrane region" description="Helical" evidence="9">
    <location>
        <begin position="247"/>
        <end position="270"/>
    </location>
</feature>
<keyword evidence="6" id="KW-0813">Transport</keyword>
<feature type="domain" description="EamA" evidence="10">
    <location>
        <begin position="12"/>
        <end position="143"/>
    </location>
</feature>
<accession>A0A0F3P9N5</accession>
<organism evidence="11 12">
    <name type="scientific">Orientia tsutsugamushi str. TA716</name>
    <dbReference type="NCBI Taxonomy" id="1359175"/>
    <lineage>
        <taxon>Bacteria</taxon>
        <taxon>Pseudomonadati</taxon>
        <taxon>Pseudomonadota</taxon>
        <taxon>Alphaproteobacteria</taxon>
        <taxon>Rickettsiales</taxon>
        <taxon>Rickettsiaceae</taxon>
        <taxon>Rickettsieae</taxon>
        <taxon>Orientia</taxon>
    </lineage>
</organism>
<gene>
    <name evidence="11" type="ORF">OTSTA716_0682</name>
</gene>
<feature type="transmembrane region" description="Helical" evidence="9">
    <location>
        <begin position="127"/>
        <end position="148"/>
    </location>
</feature>
<dbReference type="SUPFAM" id="SSF103481">
    <property type="entry name" value="Multidrug resistance efflux transporter EmrE"/>
    <property type="match status" value="2"/>
</dbReference>
<keyword evidence="7 9" id="KW-1133">Transmembrane helix</keyword>
<feature type="transmembrane region" description="Helical" evidence="9">
    <location>
        <begin position="72"/>
        <end position="93"/>
    </location>
</feature>
<comment type="similarity">
    <text evidence="3">Belongs to the drug/metabolite transporter (DMT) superfamily. 10 TMS drug/metabolite exporter (DME) (TC 2.A.7.3) family.</text>
</comment>
<keyword evidence="5 9" id="KW-0812">Transmembrane</keyword>
<evidence type="ECO:0000256" key="6">
    <source>
        <dbReference type="ARBA" id="ARBA00022970"/>
    </source>
</evidence>
<dbReference type="InterPro" id="IPR037185">
    <property type="entry name" value="EmrE-like"/>
</dbReference>
<dbReference type="InterPro" id="IPR000620">
    <property type="entry name" value="EamA_dom"/>
</dbReference>
<evidence type="ECO:0000256" key="7">
    <source>
        <dbReference type="ARBA" id="ARBA00022989"/>
    </source>
</evidence>
<evidence type="ECO:0000256" key="1">
    <source>
        <dbReference type="ARBA" id="ARBA00004028"/>
    </source>
</evidence>
<evidence type="ECO:0000256" key="8">
    <source>
        <dbReference type="ARBA" id="ARBA00023136"/>
    </source>
</evidence>
<comment type="function">
    <text evidence="1">Transports S-adenosylmethionine.</text>
</comment>
<evidence type="ECO:0000313" key="12">
    <source>
        <dbReference type="Proteomes" id="UP000033671"/>
    </source>
</evidence>
<evidence type="ECO:0000256" key="5">
    <source>
        <dbReference type="ARBA" id="ARBA00022692"/>
    </source>
</evidence>
<dbReference type="PANTHER" id="PTHR22911:SF6">
    <property type="entry name" value="SOLUTE CARRIER FAMILY 35 MEMBER G1"/>
    <property type="match status" value="1"/>
</dbReference>
<feature type="transmembrane region" description="Helical" evidence="9">
    <location>
        <begin position="38"/>
        <end position="60"/>
    </location>
</feature>
<name>A0A0F3P9N5_ORITS</name>
<feature type="transmembrane region" description="Helical" evidence="9">
    <location>
        <begin position="276"/>
        <end position="294"/>
    </location>
</feature>
<feature type="transmembrane region" description="Helical" evidence="9">
    <location>
        <begin position="12"/>
        <end position="32"/>
    </location>
</feature>
<protein>
    <recommendedName>
        <fullName evidence="4">S-adenosylmethionine uptake transporter</fullName>
    </recommendedName>
</protein>
<dbReference type="PANTHER" id="PTHR22911">
    <property type="entry name" value="ACYL-MALONYL CONDENSING ENZYME-RELATED"/>
    <property type="match status" value="1"/>
</dbReference>
<dbReference type="GO" id="GO:0005886">
    <property type="term" value="C:plasma membrane"/>
    <property type="evidence" value="ECO:0007669"/>
    <property type="project" value="UniProtKB-SubCell"/>
</dbReference>
<evidence type="ECO:0000256" key="2">
    <source>
        <dbReference type="ARBA" id="ARBA00004429"/>
    </source>
</evidence>
<dbReference type="PATRIC" id="fig|1359175.3.peg.975"/>
<keyword evidence="6" id="KW-0029">Amino-acid transport</keyword>
<reference evidence="11 12" key="1">
    <citation type="submission" date="2015-01" db="EMBL/GenBank/DDBJ databases">
        <title>Genome Sequencing of Rickettsiales.</title>
        <authorList>
            <person name="Daugherty S.C."/>
            <person name="Su Q."/>
            <person name="Abolude K."/>
            <person name="Beier-Sexton M."/>
            <person name="Carlyon J.A."/>
            <person name="Carter R."/>
            <person name="Day N.P."/>
            <person name="Dumler S.J."/>
            <person name="Dyachenko V."/>
            <person name="Godinez A."/>
            <person name="Kurtti T.J."/>
            <person name="Lichay M."/>
            <person name="Mullins K.E."/>
            <person name="Ott S."/>
            <person name="Pappas-Brown V."/>
            <person name="Paris D.H."/>
            <person name="Patel P."/>
            <person name="Richards A.L."/>
            <person name="Sadzewicz L."/>
            <person name="Sears K."/>
            <person name="Seidman D."/>
            <person name="Sengamalay N."/>
            <person name="Stenos J."/>
            <person name="Tallon L.J."/>
            <person name="Vincent G."/>
            <person name="Fraser C.M."/>
            <person name="Munderloh U."/>
            <person name="Dunning-Hotopp J.C."/>
        </authorList>
    </citation>
    <scope>NUCLEOTIDE SEQUENCE [LARGE SCALE GENOMIC DNA]</scope>
    <source>
        <strain evidence="11 12">TA716</strain>
    </source>
</reference>
<feature type="transmembrane region" description="Helical" evidence="9">
    <location>
        <begin position="216"/>
        <end position="235"/>
    </location>
</feature>
<dbReference type="GO" id="GO:0006865">
    <property type="term" value="P:amino acid transport"/>
    <property type="evidence" value="ECO:0007669"/>
    <property type="project" value="UniProtKB-KW"/>
</dbReference>
<comment type="subcellular location">
    <subcellularLocation>
        <location evidence="2">Cell inner membrane</location>
        <topology evidence="2">Multi-pass membrane protein</topology>
    </subcellularLocation>
</comment>
<feature type="domain" description="EamA" evidence="10">
    <location>
        <begin position="159"/>
        <end position="295"/>
    </location>
</feature>
<feature type="transmembrane region" description="Helical" evidence="9">
    <location>
        <begin position="190"/>
        <end position="210"/>
    </location>
</feature>
<dbReference type="Pfam" id="PF00892">
    <property type="entry name" value="EamA"/>
    <property type="match status" value="2"/>
</dbReference>
<evidence type="ECO:0000256" key="3">
    <source>
        <dbReference type="ARBA" id="ARBA00009853"/>
    </source>
</evidence>
<evidence type="ECO:0000256" key="9">
    <source>
        <dbReference type="SAM" id="Phobius"/>
    </source>
</evidence>
<feature type="transmembrane region" description="Helical" evidence="9">
    <location>
        <begin position="99"/>
        <end position="120"/>
    </location>
</feature>
<feature type="transmembrane region" description="Helical" evidence="9">
    <location>
        <begin position="160"/>
        <end position="178"/>
    </location>
</feature>
<dbReference type="EMBL" id="LAOA01000017">
    <property type="protein sequence ID" value="KJV76647.1"/>
    <property type="molecule type" value="Genomic_DNA"/>
</dbReference>
<proteinExistence type="inferred from homology"/>
<comment type="caution">
    <text evidence="11">The sequence shown here is derived from an EMBL/GenBank/DDBJ whole genome shotgun (WGS) entry which is preliminary data.</text>
</comment>
<dbReference type="AlphaFoldDB" id="A0A0F3P9N5"/>
<evidence type="ECO:0000259" key="10">
    <source>
        <dbReference type="Pfam" id="PF00892"/>
    </source>
</evidence>
<dbReference type="RefSeq" id="WP_045916876.1">
    <property type="nucleotide sequence ID" value="NZ_LAOA01000017.1"/>
</dbReference>
<sequence length="306" mass="33268">MDFTIKCNIKIISIILATLSALLLSIAMMLAKNLSSDISTLLIVFVKSCCGLILFIPFLAKHKTRSLSTNKGYIHFLRIILLVGAMFATYYAYRNLSVVLATSIGMTEALFITIFSKIILKETIGPLKWGLILIGYLGVTLVIIKSPILSESIDSTSKLAIVAALLANILAANCTIITKILSRHDSTMTILLYSYLGTSIVSFFLLILNVDNLSTFALLSTQDMALLFSCAILGISSQLCSATAIKYSTPVLIAPFQYIRILFAALIGVIVFKEQLTISTAIGSIIIIFSAYLINMAPNNSKAKDL</sequence>
<dbReference type="Proteomes" id="UP000033671">
    <property type="component" value="Unassembled WGS sequence"/>
</dbReference>
<evidence type="ECO:0000313" key="11">
    <source>
        <dbReference type="EMBL" id="KJV76647.1"/>
    </source>
</evidence>